<accession>A0A068Z5R9</accession>
<dbReference type="GeneID" id="93738141"/>
<organism evidence="1 2">
    <name type="scientific">Serratia symbiotica</name>
    <dbReference type="NCBI Taxonomy" id="138074"/>
    <lineage>
        <taxon>Bacteria</taxon>
        <taxon>Pseudomonadati</taxon>
        <taxon>Pseudomonadota</taxon>
        <taxon>Gammaproteobacteria</taxon>
        <taxon>Enterobacterales</taxon>
        <taxon>Yersiniaceae</taxon>
        <taxon>Serratia</taxon>
    </lineage>
</organism>
<keyword evidence="1" id="KW-0614">Plasmid</keyword>
<evidence type="ECO:0000313" key="1">
    <source>
        <dbReference type="EMBL" id="QLH64487.1"/>
    </source>
</evidence>
<dbReference type="EMBL" id="CP050856">
    <property type="protein sequence ID" value="QLH64487.1"/>
    <property type="molecule type" value="Genomic_DNA"/>
</dbReference>
<dbReference type="Proteomes" id="UP000042738">
    <property type="component" value="Plasmid pSsAf2.3-1"/>
</dbReference>
<sequence length="213" mass="24790">MVQAVRDSWVWNVTVYDTDSKTYTDPVSGKEYALSHLSGIDNHSMKFETKIEQEKVKGSIDVRVVFDHHCYTREKNATDTLPVLVTDKYDDGTQKERVFDLSRYEFTFNLLNIIRNIDHKLCLGSRRNLKANKVIRVEHRDKRNPSKGTYIVMKMKRFSSDSTNFTLYVETCHARNNMPPGMDLSNVERKHMLILGDWLKEQNGDVIAETKKP</sequence>
<evidence type="ECO:0000313" key="2">
    <source>
        <dbReference type="Proteomes" id="UP000042738"/>
    </source>
</evidence>
<name>A0A068Z5R9_9GAMM</name>
<reference evidence="1 2" key="1">
    <citation type="journal article" date="2014" name="Genome Announc.">
        <title>Whole-Genome Sequence of Serratia symbiotica Strain CWBI-2.3T, a Free-Living Symbiont of the Black Bean Aphid Aphis fabae.</title>
        <authorList>
            <person name="Foray V."/>
            <person name="Grigorescu A.S."/>
            <person name="Sabri A."/>
            <person name="Haubruge E."/>
            <person name="Lognay G."/>
            <person name="Francis F."/>
            <person name="Fauconnier M.L."/>
            <person name="Hance T."/>
            <person name="Thonart P."/>
        </authorList>
    </citation>
    <scope>NUCLEOTIDE SEQUENCE [LARGE SCALE GENOMIC DNA]</scope>
    <source>
        <strain evidence="1">CWBI-2.3</strain>
        <plasmid evidence="1 2">pSsAf2.3-1</plasmid>
    </source>
</reference>
<protein>
    <submittedName>
        <fullName evidence="1">Uncharacterized protein</fullName>
    </submittedName>
</protein>
<dbReference type="RefSeq" id="WP_052447749.1">
    <property type="nucleotide sequence ID" value="NZ_CP050856.1"/>
</dbReference>
<geneLocation type="plasmid" evidence="1 2">
    <name>pSsAf2.3-1</name>
</geneLocation>
<dbReference type="AlphaFoldDB" id="A0A068Z5R9"/>
<proteinExistence type="predicted"/>
<gene>
    <name evidence="1" type="ORF">SYMBAF_16840</name>
</gene>